<organism evidence="1 2">
    <name type="scientific">Microbacterium hominis</name>
    <dbReference type="NCBI Taxonomy" id="162426"/>
    <lineage>
        <taxon>Bacteria</taxon>
        <taxon>Bacillati</taxon>
        <taxon>Actinomycetota</taxon>
        <taxon>Actinomycetes</taxon>
        <taxon>Micrococcales</taxon>
        <taxon>Microbacteriaceae</taxon>
        <taxon>Microbacterium</taxon>
    </lineage>
</organism>
<dbReference type="RefSeq" id="WP_172991351.1">
    <property type="nucleotide sequence ID" value="NZ_CP054038.1"/>
</dbReference>
<dbReference type="Proteomes" id="UP000502498">
    <property type="component" value="Chromosome"/>
</dbReference>
<gene>
    <name evidence="1" type="ORF">HQM25_17225</name>
</gene>
<evidence type="ECO:0000313" key="1">
    <source>
        <dbReference type="EMBL" id="QKJ20928.1"/>
    </source>
</evidence>
<proteinExistence type="predicted"/>
<sequence>MPLICNPDLAHSAHQLDIVARELSTLVHRLMDAAAVARGLGDQTDWHSPSAREFHSRAGRWSDEVGAVWVQAQWARDEALRARDDLAWRATLGGELCG</sequence>
<reference evidence="1 2" key="1">
    <citation type="submission" date="2020-05" db="EMBL/GenBank/DDBJ databases">
        <title>Strain PA2F3 complete genome.</title>
        <authorList>
            <person name="Kim Y.-S."/>
            <person name="Kim S.-J."/>
            <person name="Jung H.-k."/>
            <person name="Kim S.-E."/>
            <person name="Kim K.-H."/>
        </authorList>
    </citation>
    <scope>NUCLEOTIDE SEQUENCE [LARGE SCALE GENOMIC DNA]</scope>
    <source>
        <strain evidence="1 2">PA2F3</strain>
    </source>
</reference>
<name>A0A7D4UJC4_9MICO</name>
<evidence type="ECO:0000313" key="2">
    <source>
        <dbReference type="Proteomes" id="UP000502498"/>
    </source>
</evidence>
<accession>A0A7D4UJC4</accession>
<protein>
    <submittedName>
        <fullName evidence="1">Uncharacterized protein</fullName>
    </submittedName>
</protein>
<dbReference type="EMBL" id="CP054038">
    <property type="protein sequence ID" value="QKJ20928.1"/>
    <property type="molecule type" value="Genomic_DNA"/>
</dbReference>
<dbReference type="AlphaFoldDB" id="A0A7D4UJC4"/>